<dbReference type="Gene3D" id="3.30.160.60">
    <property type="entry name" value="Classic Zinc Finger"/>
    <property type="match status" value="1"/>
</dbReference>
<accession>A0A6J8CI43</accession>
<dbReference type="AlphaFoldDB" id="A0A6J8CI43"/>
<keyword evidence="1" id="KW-0479">Metal-binding</keyword>
<keyword evidence="1" id="KW-0863">Zinc-finger</keyword>
<evidence type="ECO:0000256" key="2">
    <source>
        <dbReference type="SAM" id="MobiDB-lite"/>
    </source>
</evidence>
<evidence type="ECO:0000313" key="4">
    <source>
        <dbReference type="EMBL" id="CAC5394757.1"/>
    </source>
</evidence>
<gene>
    <name evidence="4" type="ORF">MCOR_29480</name>
</gene>
<reference evidence="4 5" key="1">
    <citation type="submission" date="2020-06" db="EMBL/GenBank/DDBJ databases">
        <authorList>
            <person name="Li R."/>
            <person name="Bekaert M."/>
        </authorList>
    </citation>
    <scope>NUCLEOTIDE SEQUENCE [LARGE SCALE GENOMIC DNA]</scope>
    <source>
        <strain evidence="5">wild</strain>
    </source>
</reference>
<sequence>MIHILMNHGELTHVPFYCLLCGYKTTKESQLKAHITFHRKHYKQKADAIAAQTFEGDLFYFRKSENPYQPKPDEDFRLMVDSNRGTLRDPISCSSGDSNSSLDLTYIRTYVSTYGPPDTDVELASSESSSILPTIRFGHLSSPEYITEVSPMEVEQEVLEQVSTRILTDSDLDSSLSFLRSPPDSPLVSTPSLATTIIEIVLKGRQDEDILQQLLPATVPQDVDLRHLASEWDHIPSRQSSKSVSKKSSSSSSSSSSTCHRVNNLTP</sequence>
<dbReference type="EMBL" id="CACVKT020005367">
    <property type="protein sequence ID" value="CAC5394757.1"/>
    <property type="molecule type" value="Genomic_DNA"/>
</dbReference>
<dbReference type="Proteomes" id="UP000507470">
    <property type="component" value="Unassembled WGS sequence"/>
</dbReference>
<feature type="region of interest" description="Disordered" evidence="2">
    <location>
        <begin position="236"/>
        <end position="267"/>
    </location>
</feature>
<feature type="compositionally biased region" description="Low complexity" evidence="2">
    <location>
        <begin position="240"/>
        <end position="257"/>
    </location>
</feature>
<keyword evidence="5" id="KW-1185">Reference proteome</keyword>
<organism evidence="4 5">
    <name type="scientific">Mytilus coruscus</name>
    <name type="common">Sea mussel</name>
    <dbReference type="NCBI Taxonomy" id="42192"/>
    <lineage>
        <taxon>Eukaryota</taxon>
        <taxon>Metazoa</taxon>
        <taxon>Spiralia</taxon>
        <taxon>Lophotrochozoa</taxon>
        <taxon>Mollusca</taxon>
        <taxon>Bivalvia</taxon>
        <taxon>Autobranchia</taxon>
        <taxon>Pteriomorphia</taxon>
        <taxon>Mytilida</taxon>
        <taxon>Mytiloidea</taxon>
        <taxon>Mytilidae</taxon>
        <taxon>Mytilinae</taxon>
        <taxon>Mytilus</taxon>
    </lineage>
</organism>
<dbReference type="GO" id="GO:0008270">
    <property type="term" value="F:zinc ion binding"/>
    <property type="evidence" value="ECO:0007669"/>
    <property type="project" value="UniProtKB-KW"/>
</dbReference>
<feature type="compositionally biased region" description="Polar residues" evidence="2">
    <location>
        <begin position="258"/>
        <end position="267"/>
    </location>
</feature>
<feature type="domain" description="C2H2-type" evidence="3">
    <location>
        <begin position="16"/>
        <end position="46"/>
    </location>
</feature>
<dbReference type="OrthoDB" id="10464455at2759"/>
<keyword evidence="1" id="KW-0862">Zinc</keyword>
<evidence type="ECO:0000313" key="5">
    <source>
        <dbReference type="Proteomes" id="UP000507470"/>
    </source>
</evidence>
<evidence type="ECO:0000256" key="1">
    <source>
        <dbReference type="PROSITE-ProRule" id="PRU00042"/>
    </source>
</evidence>
<proteinExistence type="predicted"/>
<name>A0A6J8CI43_MYTCO</name>
<dbReference type="PROSITE" id="PS50157">
    <property type="entry name" value="ZINC_FINGER_C2H2_2"/>
    <property type="match status" value="1"/>
</dbReference>
<evidence type="ECO:0000259" key="3">
    <source>
        <dbReference type="PROSITE" id="PS50157"/>
    </source>
</evidence>
<dbReference type="InterPro" id="IPR013087">
    <property type="entry name" value="Znf_C2H2_type"/>
</dbReference>
<protein>
    <recommendedName>
        <fullName evidence="3">C2H2-type domain-containing protein</fullName>
    </recommendedName>
</protein>